<dbReference type="NCBIfam" id="TIGR00452">
    <property type="entry name" value="tRNA 5-methoxyuridine(34)/uridine 5-oxyacetic acid(34) synthase CmoB"/>
    <property type="match status" value="1"/>
</dbReference>
<dbReference type="EMBL" id="AP025516">
    <property type="protein sequence ID" value="BDD88054.1"/>
    <property type="molecule type" value="Genomic_DNA"/>
</dbReference>
<evidence type="ECO:0000313" key="3">
    <source>
        <dbReference type="EMBL" id="BDD88054.1"/>
    </source>
</evidence>
<name>A0ABN6M580_9BACT</name>
<evidence type="ECO:0000256" key="1">
    <source>
        <dbReference type="ARBA" id="ARBA00022679"/>
    </source>
</evidence>
<dbReference type="Pfam" id="PF08003">
    <property type="entry name" value="Methyltransf_9"/>
    <property type="match status" value="1"/>
</dbReference>
<proteinExistence type="inferred from homology"/>
<reference evidence="3 4" key="1">
    <citation type="submission" date="2022-01" db="EMBL/GenBank/DDBJ databases">
        <title>Desulfofustis limnae sp. nov., a novel mesophilic sulfate-reducing bacterium isolated from marsh soil.</title>
        <authorList>
            <person name="Watanabe M."/>
            <person name="Takahashi A."/>
            <person name="Kojima H."/>
            <person name="Fukui M."/>
        </authorList>
    </citation>
    <scope>NUCLEOTIDE SEQUENCE [LARGE SCALE GENOMIC DNA]</scope>
    <source>
        <strain evidence="3 4">PPLL</strain>
    </source>
</reference>
<keyword evidence="4" id="KW-1185">Reference proteome</keyword>
<evidence type="ECO:0000313" key="4">
    <source>
        <dbReference type="Proteomes" id="UP000830055"/>
    </source>
</evidence>
<dbReference type="InterPro" id="IPR010017">
    <property type="entry name" value="CmoB"/>
</dbReference>
<dbReference type="SUPFAM" id="SSF53335">
    <property type="entry name" value="S-adenosyl-L-methionine-dependent methyltransferases"/>
    <property type="match status" value="1"/>
</dbReference>
<gene>
    <name evidence="3" type="primary">cmoB</name>
    <name evidence="3" type="ORF">DPPLL_24190</name>
</gene>
<evidence type="ECO:0000256" key="2">
    <source>
        <dbReference type="ARBA" id="ARBA00022694"/>
    </source>
</evidence>
<dbReference type="InterPro" id="IPR027555">
    <property type="entry name" value="Mo5U34_MeTrfas-like"/>
</dbReference>
<dbReference type="PANTHER" id="PTHR43861:SF3">
    <property type="entry name" value="PUTATIVE (AFU_ORTHOLOGUE AFUA_2G14390)-RELATED"/>
    <property type="match status" value="1"/>
</dbReference>
<keyword evidence="1" id="KW-0808">Transferase</keyword>
<dbReference type="CDD" id="cd02440">
    <property type="entry name" value="AdoMet_MTases"/>
    <property type="match status" value="1"/>
</dbReference>
<dbReference type="RefSeq" id="WP_284151444.1">
    <property type="nucleotide sequence ID" value="NZ_AP025516.1"/>
</dbReference>
<dbReference type="Gene3D" id="3.40.50.150">
    <property type="entry name" value="Vaccinia Virus protein VP39"/>
    <property type="match status" value="1"/>
</dbReference>
<accession>A0ABN6M580</accession>
<sequence>MHYLDFLPDTVRRADIEKISAQRHDWVRQPKKGFLRYRRPFESLRRHRAKTVVCTGDTVLIGSSDEIDSAVRATIEADLRSFMPWRKGPFSVFGIDIDAEWRSERKWRRVLARLPELSGKTVADIGCNNGYYLFRMVPHRPRLALGFEPSVQHYFCFQALNAMAGCAELAVDLLGVEQISLFPETFDVVLLMGVIYHRPSPIEVLRDIHTALKPGGRLIVESQAIPGEDPVALFPERTYAKVPGTYFVPTGACLRNWLHRAGFARVELFDAHPMSGSEQRRTDWMIFESYQDFIDPADPSRTVEGYPAPWRVYLCGEK</sequence>
<dbReference type="Proteomes" id="UP000830055">
    <property type="component" value="Chromosome"/>
</dbReference>
<dbReference type="NCBIfam" id="NF011650">
    <property type="entry name" value="PRK15068.1"/>
    <property type="match status" value="1"/>
</dbReference>
<organism evidence="3 4">
    <name type="scientific">Desulfofustis limnaeus</name>
    <dbReference type="NCBI Taxonomy" id="2740163"/>
    <lineage>
        <taxon>Bacteria</taxon>
        <taxon>Pseudomonadati</taxon>
        <taxon>Thermodesulfobacteriota</taxon>
        <taxon>Desulfobulbia</taxon>
        <taxon>Desulfobulbales</taxon>
        <taxon>Desulfocapsaceae</taxon>
        <taxon>Desulfofustis</taxon>
    </lineage>
</organism>
<protein>
    <submittedName>
        <fullName evidence="3">tRNA U34 carboxymethyltransferase</fullName>
    </submittedName>
</protein>
<keyword evidence="2" id="KW-0819">tRNA processing</keyword>
<dbReference type="HAMAP" id="MF_01590">
    <property type="entry name" value="tRNA_carboxymethyltr_CmoB"/>
    <property type="match status" value="1"/>
</dbReference>
<dbReference type="InterPro" id="IPR029063">
    <property type="entry name" value="SAM-dependent_MTases_sf"/>
</dbReference>
<dbReference type="PANTHER" id="PTHR43861">
    <property type="entry name" value="TRANS-ACONITATE 2-METHYLTRANSFERASE-RELATED"/>
    <property type="match status" value="1"/>
</dbReference>